<feature type="region of interest" description="Disordered" evidence="1">
    <location>
        <begin position="75"/>
        <end position="102"/>
    </location>
</feature>
<comment type="caution">
    <text evidence="2">The sequence shown here is derived from an EMBL/GenBank/DDBJ whole genome shotgun (WGS) entry which is preliminary data.</text>
</comment>
<proteinExistence type="predicted"/>
<keyword evidence="3" id="KW-1185">Reference proteome</keyword>
<accession>A0A540LZ51</accession>
<reference evidence="2 3" key="1">
    <citation type="journal article" date="2019" name="G3 (Bethesda)">
        <title>Sequencing of a Wild Apple (Malus baccata) Genome Unravels the Differences Between Cultivated and Wild Apple Species Regarding Disease Resistance and Cold Tolerance.</title>
        <authorList>
            <person name="Chen X."/>
        </authorList>
    </citation>
    <scope>NUCLEOTIDE SEQUENCE [LARGE SCALE GENOMIC DNA]</scope>
    <source>
        <strain evidence="3">cv. Shandingzi</strain>
        <tissue evidence="2">Leaves</tissue>
    </source>
</reference>
<feature type="compositionally biased region" description="Polar residues" evidence="1">
    <location>
        <begin position="82"/>
        <end position="97"/>
    </location>
</feature>
<gene>
    <name evidence="2" type="ORF">C1H46_022619</name>
</gene>
<organism evidence="2 3">
    <name type="scientific">Malus baccata</name>
    <name type="common">Siberian crab apple</name>
    <name type="synonym">Pyrus baccata</name>
    <dbReference type="NCBI Taxonomy" id="106549"/>
    <lineage>
        <taxon>Eukaryota</taxon>
        <taxon>Viridiplantae</taxon>
        <taxon>Streptophyta</taxon>
        <taxon>Embryophyta</taxon>
        <taxon>Tracheophyta</taxon>
        <taxon>Spermatophyta</taxon>
        <taxon>Magnoliopsida</taxon>
        <taxon>eudicotyledons</taxon>
        <taxon>Gunneridae</taxon>
        <taxon>Pentapetalae</taxon>
        <taxon>rosids</taxon>
        <taxon>fabids</taxon>
        <taxon>Rosales</taxon>
        <taxon>Rosaceae</taxon>
        <taxon>Amygdaloideae</taxon>
        <taxon>Maleae</taxon>
        <taxon>Malus</taxon>
    </lineage>
</organism>
<dbReference type="Proteomes" id="UP000315295">
    <property type="component" value="Unassembled WGS sequence"/>
</dbReference>
<sequence>MEDFSGAAIENELLATRGSIASKYRIAKVSKQVAIAFMKRTLARCQKYKETGKSCFNEPVLRDIIFAASLPDSNEETMKCNGLSSPLENQNSQQETGVSGAMDIKVDNEEAAACHSD</sequence>
<evidence type="ECO:0000256" key="1">
    <source>
        <dbReference type="SAM" id="MobiDB-lite"/>
    </source>
</evidence>
<evidence type="ECO:0000313" key="3">
    <source>
        <dbReference type="Proteomes" id="UP000315295"/>
    </source>
</evidence>
<dbReference type="STRING" id="106549.A0A540LZ51"/>
<dbReference type="EMBL" id="VIEB01000409">
    <property type="protein sequence ID" value="TQD91777.1"/>
    <property type="molecule type" value="Genomic_DNA"/>
</dbReference>
<dbReference type="PANTHER" id="PTHR31115">
    <property type="entry name" value="OS05G0107300 PROTEIN"/>
    <property type="match status" value="1"/>
</dbReference>
<dbReference type="AlphaFoldDB" id="A0A540LZ51"/>
<name>A0A540LZ51_MALBA</name>
<protein>
    <submittedName>
        <fullName evidence="2">Uncharacterized protein</fullName>
    </submittedName>
</protein>
<dbReference type="PANTHER" id="PTHR31115:SF2">
    <property type="entry name" value="OS05G0107300 PROTEIN"/>
    <property type="match status" value="1"/>
</dbReference>
<evidence type="ECO:0000313" key="2">
    <source>
        <dbReference type="EMBL" id="TQD91777.1"/>
    </source>
</evidence>